<dbReference type="Proteomes" id="UP001597541">
    <property type="component" value="Unassembled WGS sequence"/>
</dbReference>
<evidence type="ECO:0000313" key="2">
    <source>
        <dbReference type="Proteomes" id="UP001597541"/>
    </source>
</evidence>
<sequence>MNYPPISQGLWQVYDSRNEANYAIKYEIADYGYYVVSLVGTSLNALVWGAALQRILGLSNRAVLGACEATVDQLEEMGFYVDDLPEAVVA</sequence>
<proteinExistence type="predicted"/>
<dbReference type="RefSeq" id="WP_377607862.1">
    <property type="nucleotide sequence ID" value="NZ_JBHUME010000022.1"/>
</dbReference>
<accession>A0ABW5PMQ3</accession>
<protein>
    <submittedName>
        <fullName evidence="1">Uncharacterized protein</fullName>
    </submittedName>
</protein>
<reference evidence="2" key="1">
    <citation type="journal article" date="2019" name="Int. J. Syst. Evol. Microbiol.">
        <title>The Global Catalogue of Microorganisms (GCM) 10K type strain sequencing project: providing services to taxonomists for standard genome sequencing and annotation.</title>
        <authorList>
            <consortium name="The Broad Institute Genomics Platform"/>
            <consortium name="The Broad Institute Genome Sequencing Center for Infectious Disease"/>
            <person name="Wu L."/>
            <person name="Ma J."/>
        </authorList>
    </citation>
    <scope>NUCLEOTIDE SEQUENCE [LARGE SCALE GENOMIC DNA]</scope>
    <source>
        <strain evidence="2">KCTC 3950</strain>
    </source>
</reference>
<dbReference type="EMBL" id="JBHUME010000022">
    <property type="protein sequence ID" value="MFD2615712.1"/>
    <property type="molecule type" value="Genomic_DNA"/>
</dbReference>
<organism evidence="1 2">
    <name type="scientific">Paenibacillus gansuensis</name>
    <dbReference type="NCBI Taxonomy" id="306542"/>
    <lineage>
        <taxon>Bacteria</taxon>
        <taxon>Bacillati</taxon>
        <taxon>Bacillota</taxon>
        <taxon>Bacilli</taxon>
        <taxon>Bacillales</taxon>
        <taxon>Paenibacillaceae</taxon>
        <taxon>Paenibacillus</taxon>
    </lineage>
</organism>
<name>A0ABW5PMQ3_9BACL</name>
<gene>
    <name evidence="1" type="ORF">ACFSUF_25210</name>
</gene>
<keyword evidence="2" id="KW-1185">Reference proteome</keyword>
<evidence type="ECO:0000313" key="1">
    <source>
        <dbReference type="EMBL" id="MFD2615712.1"/>
    </source>
</evidence>
<comment type="caution">
    <text evidence="1">The sequence shown here is derived from an EMBL/GenBank/DDBJ whole genome shotgun (WGS) entry which is preliminary data.</text>
</comment>